<evidence type="ECO:0000259" key="1">
    <source>
        <dbReference type="Pfam" id="PF12697"/>
    </source>
</evidence>
<dbReference type="GO" id="GO:0016787">
    <property type="term" value="F:hydrolase activity"/>
    <property type="evidence" value="ECO:0007669"/>
    <property type="project" value="UniProtKB-KW"/>
</dbReference>
<evidence type="ECO:0000313" key="3">
    <source>
        <dbReference type="Proteomes" id="UP001595961"/>
    </source>
</evidence>
<protein>
    <submittedName>
        <fullName evidence="2">Alpha/beta fold hydrolase</fullName>
    </submittedName>
</protein>
<feature type="domain" description="AB hydrolase-1" evidence="1">
    <location>
        <begin position="44"/>
        <end position="181"/>
    </location>
</feature>
<sequence>MSEQAFRFGRARHLIGIAGLPDARRDSVGVIVLNSGLVHRVGPFRLAVDMTRRLNALGYPTLRFDFSTIGDSGASGESQSRVQQIHADADDAMGLLHRHAGCTRFVLIGLCSGAQNAHAVACRDDKIAGAVFMDGYAYRTLGFRIRHYLPRLFNPMRWWRRLTRVRTANEASGGEPVFRVAPLPQSVVRVDFAGMIERGTKLCLIYSGGINTYFNHAHQFRECFGRVMNHPAVSTRYLEEMDHTFVLVDDRKRLIDHVEEWLCRNFPVANAGVPA</sequence>
<keyword evidence="3" id="KW-1185">Reference proteome</keyword>
<gene>
    <name evidence="2" type="ORF">ACFO5W_03565</name>
</gene>
<name>A0ABV9BZ10_9GAMM</name>
<dbReference type="InterPro" id="IPR029058">
    <property type="entry name" value="AB_hydrolase_fold"/>
</dbReference>
<accession>A0ABV9BZ10</accession>
<dbReference type="Pfam" id="PF12697">
    <property type="entry name" value="Abhydrolase_6"/>
    <property type="match status" value="1"/>
</dbReference>
<dbReference type="SUPFAM" id="SSF53474">
    <property type="entry name" value="alpha/beta-Hydrolases"/>
    <property type="match status" value="1"/>
</dbReference>
<reference evidence="3" key="1">
    <citation type="journal article" date="2019" name="Int. J. Syst. Evol. Microbiol.">
        <title>The Global Catalogue of Microorganisms (GCM) 10K type strain sequencing project: providing services to taxonomists for standard genome sequencing and annotation.</title>
        <authorList>
            <consortium name="The Broad Institute Genomics Platform"/>
            <consortium name="The Broad Institute Genome Sequencing Center for Infectious Disease"/>
            <person name="Wu L."/>
            <person name="Ma J."/>
        </authorList>
    </citation>
    <scope>NUCLEOTIDE SEQUENCE [LARGE SCALE GENOMIC DNA]</scope>
    <source>
        <strain evidence="3">CCM 4481</strain>
    </source>
</reference>
<comment type="caution">
    <text evidence="2">The sequence shown here is derived from an EMBL/GenBank/DDBJ whole genome shotgun (WGS) entry which is preliminary data.</text>
</comment>
<organism evidence="2 3">
    <name type="scientific">Dyella halodurans</name>
    <dbReference type="NCBI Taxonomy" id="1920171"/>
    <lineage>
        <taxon>Bacteria</taxon>
        <taxon>Pseudomonadati</taxon>
        <taxon>Pseudomonadota</taxon>
        <taxon>Gammaproteobacteria</taxon>
        <taxon>Lysobacterales</taxon>
        <taxon>Rhodanobacteraceae</taxon>
        <taxon>Dyella</taxon>
    </lineage>
</organism>
<dbReference type="Gene3D" id="3.40.50.1820">
    <property type="entry name" value="alpha/beta hydrolase"/>
    <property type="match status" value="1"/>
</dbReference>
<dbReference type="EMBL" id="JBHSGA010000005">
    <property type="protein sequence ID" value="MFC4525705.1"/>
    <property type="molecule type" value="Genomic_DNA"/>
</dbReference>
<keyword evidence="2" id="KW-0378">Hydrolase</keyword>
<proteinExistence type="predicted"/>
<evidence type="ECO:0000313" key="2">
    <source>
        <dbReference type="EMBL" id="MFC4525705.1"/>
    </source>
</evidence>
<dbReference type="Proteomes" id="UP001595961">
    <property type="component" value="Unassembled WGS sequence"/>
</dbReference>
<dbReference type="InterPro" id="IPR000073">
    <property type="entry name" value="AB_hydrolase_1"/>
</dbReference>
<dbReference type="RefSeq" id="WP_266150052.1">
    <property type="nucleotide sequence ID" value="NZ_CP064028.1"/>
</dbReference>